<proteinExistence type="predicted"/>
<dbReference type="Proteomes" id="UP000267978">
    <property type="component" value="Unassembled WGS sequence"/>
</dbReference>
<feature type="region of interest" description="Disordered" evidence="1">
    <location>
        <begin position="1"/>
        <end position="52"/>
    </location>
</feature>
<evidence type="ECO:0000256" key="1">
    <source>
        <dbReference type="SAM" id="MobiDB-lite"/>
    </source>
</evidence>
<name>A0AB74AC67_PSESX</name>
<evidence type="ECO:0000313" key="3">
    <source>
        <dbReference type="Proteomes" id="UP000267978"/>
    </source>
</evidence>
<evidence type="ECO:0000313" key="2">
    <source>
        <dbReference type="EMBL" id="RML29301.1"/>
    </source>
</evidence>
<comment type="caution">
    <text evidence="2">The sequence shown here is derived from an EMBL/GenBank/DDBJ whole genome shotgun (WGS) entry which is preliminary data.</text>
</comment>
<reference evidence="2 3" key="1">
    <citation type="submission" date="2018-08" db="EMBL/GenBank/DDBJ databases">
        <title>Recombination of ecologically and evolutionarily significant loci maintains genetic cohesion in the Pseudomonas syringae species complex.</title>
        <authorList>
            <person name="Dillon M."/>
            <person name="Thakur S."/>
            <person name="Almeida R.N.D."/>
            <person name="Weir B.S."/>
            <person name="Guttman D.S."/>
        </authorList>
    </citation>
    <scope>NUCLEOTIDE SEQUENCE [LARGE SCALE GENOMIC DNA]</scope>
    <source>
        <strain evidence="2 3">ICMP 3946</strain>
    </source>
</reference>
<sequence>MYHPPVRPGTAIKGVGTSLLAKGPVQPQKMGRLDHGLREQCGSPPRSHRIQQ</sequence>
<protein>
    <submittedName>
        <fullName evidence="2">Uncharacterized protein</fullName>
    </submittedName>
</protein>
<dbReference type="AlphaFoldDB" id="A0AB74AC67"/>
<accession>A0AB74AC67</accession>
<gene>
    <name evidence="2" type="ORF">ALQ98_100758</name>
</gene>
<organism evidence="2 3">
    <name type="scientific">Pseudomonas syringae pv. lapsa</name>
    <dbReference type="NCBI Taxonomy" id="199201"/>
    <lineage>
        <taxon>Bacteria</taxon>
        <taxon>Pseudomonadati</taxon>
        <taxon>Pseudomonadota</taxon>
        <taxon>Gammaproteobacteria</taxon>
        <taxon>Pseudomonadales</taxon>
        <taxon>Pseudomonadaceae</taxon>
        <taxon>Pseudomonas</taxon>
        <taxon>Pseudomonas syringae</taxon>
    </lineage>
</organism>
<dbReference type="EMBL" id="RBNO01000004">
    <property type="protein sequence ID" value="RML29301.1"/>
    <property type="molecule type" value="Genomic_DNA"/>
</dbReference>